<evidence type="ECO:0000313" key="2">
    <source>
        <dbReference type="EMBL" id="PJF20181.1"/>
    </source>
</evidence>
<evidence type="ECO:0000313" key="3">
    <source>
        <dbReference type="Proteomes" id="UP000240830"/>
    </source>
</evidence>
<reference evidence="2 3" key="1">
    <citation type="submission" date="2016-10" db="EMBL/GenBank/DDBJ databases">
        <title>The genome of Paramicrosporidium saccamoebae is the missing link in understanding Cryptomycota and Microsporidia evolution.</title>
        <authorList>
            <person name="Quandt C.A."/>
            <person name="Beaudet D."/>
            <person name="Corsaro D."/>
            <person name="Michel R."/>
            <person name="Corradi N."/>
            <person name="James T."/>
        </authorList>
    </citation>
    <scope>NUCLEOTIDE SEQUENCE [LARGE SCALE GENOMIC DNA]</scope>
    <source>
        <strain evidence="2 3">KSL3</strain>
    </source>
</reference>
<comment type="caution">
    <text evidence="2">The sequence shown here is derived from an EMBL/GenBank/DDBJ whole genome shotgun (WGS) entry which is preliminary data.</text>
</comment>
<keyword evidence="1" id="KW-1133">Transmembrane helix</keyword>
<feature type="transmembrane region" description="Helical" evidence="1">
    <location>
        <begin position="34"/>
        <end position="53"/>
    </location>
</feature>
<organism evidence="2 3">
    <name type="scientific">Paramicrosporidium saccamoebae</name>
    <dbReference type="NCBI Taxonomy" id="1246581"/>
    <lineage>
        <taxon>Eukaryota</taxon>
        <taxon>Fungi</taxon>
        <taxon>Fungi incertae sedis</taxon>
        <taxon>Cryptomycota</taxon>
        <taxon>Cryptomycota incertae sedis</taxon>
        <taxon>Paramicrosporidium</taxon>
    </lineage>
</organism>
<dbReference type="PROSITE" id="PS51257">
    <property type="entry name" value="PROKAR_LIPOPROTEIN"/>
    <property type="match status" value="1"/>
</dbReference>
<dbReference type="AlphaFoldDB" id="A0A2H9TR14"/>
<accession>A0A2H9TR14</accession>
<protein>
    <submittedName>
        <fullName evidence="2">Uncharacterized protein</fullName>
    </submittedName>
</protein>
<evidence type="ECO:0000256" key="1">
    <source>
        <dbReference type="SAM" id="Phobius"/>
    </source>
</evidence>
<dbReference type="Proteomes" id="UP000240830">
    <property type="component" value="Unassembled WGS sequence"/>
</dbReference>
<keyword evidence="3" id="KW-1185">Reference proteome</keyword>
<dbReference type="EMBL" id="MTSL01000002">
    <property type="protein sequence ID" value="PJF20181.1"/>
    <property type="molecule type" value="Genomic_DNA"/>
</dbReference>
<name>A0A2H9TR14_9FUNG</name>
<keyword evidence="1" id="KW-0812">Transmembrane</keyword>
<proteinExistence type="predicted"/>
<gene>
    <name evidence="2" type="ORF">PSACC_00001</name>
</gene>
<sequence length="106" mass="11657">MEVAIRIIGATCTVVTGCYASTRDLEDFRGPFKWYTFVKLLVWTALVYGGYLATLGISSRVLGTGALPARLHLGSSMCDTMLQARQSGKVSCRPVSPQYSNQRYNL</sequence>
<keyword evidence="1" id="KW-0472">Membrane</keyword>